<reference evidence="2 3" key="1">
    <citation type="submission" date="2017-02" db="EMBL/GenBank/DDBJ databases">
        <authorList>
            <person name="Peterson S.W."/>
        </authorList>
    </citation>
    <scope>NUCLEOTIDE SEQUENCE [LARGE SCALE GENOMIC DNA]</scope>
    <source>
        <strain evidence="2 3">CECT 9027</strain>
    </source>
</reference>
<keyword evidence="3" id="KW-1185">Reference proteome</keyword>
<accession>A0A1R4B4J2</accession>
<dbReference type="EMBL" id="FUFT01000005">
    <property type="protein sequence ID" value="SJL83830.1"/>
    <property type="molecule type" value="Genomic_DNA"/>
</dbReference>
<sequence length="58" mass="6711">MSHKFEKTDTLIGYSSYNTSENEAHSEHKPSVIVRTIRKPDMTKSYNQNSDSNHQNRA</sequence>
<dbReference type="AlphaFoldDB" id="A0A1R4B4J2"/>
<gene>
    <name evidence="2" type="ORF">VPAL9027_01809</name>
</gene>
<feature type="compositionally biased region" description="Polar residues" evidence="1">
    <location>
        <begin position="44"/>
        <end position="58"/>
    </location>
</feature>
<proteinExistence type="predicted"/>
<evidence type="ECO:0000313" key="2">
    <source>
        <dbReference type="EMBL" id="SJL83830.1"/>
    </source>
</evidence>
<evidence type="ECO:0000313" key="3">
    <source>
        <dbReference type="Proteomes" id="UP000189475"/>
    </source>
</evidence>
<protein>
    <submittedName>
        <fullName evidence="2">Uncharacterized protein</fullName>
    </submittedName>
</protein>
<name>A0A1R4B4J2_9VIBR</name>
<feature type="region of interest" description="Disordered" evidence="1">
    <location>
        <begin position="1"/>
        <end position="58"/>
    </location>
</feature>
<dbReference type="Proteomes" id="UP000189475">
    <property type="component" value="Unassembled WGS sequence"/>
</dbReference>
<organism evidence="2 3">
    <name type="scientific">Vibrio palustris</name>
    <dbReference type="NCBI Taxonomy" id="1918946"/>
    <lineage>
        <taxon>Bacteria</taxon>
        <taxon>Pseudomonadati</taxon>
        <taxon>Pseudomonadota</taxon>
        <taxon>Gammaproteobacteria</taxon>
        <taxon>Vibrionales</taxon>
        <taxon>Vibrionaceae</taxon>
        <taxon>Vibrio</taxon>
    </lineage>
</organism>
<evidence type="ECO:0000256" key="1">
    <source>
        <dbReference type="SAM" id="MobiDB-lite"/>
    </source>
</evidence>